<dbReference type="OrthoDB" id="9804124at2"/>
<accession>A0A073KEZ9</accession>
<dbReference type="InterPro" id="IPR011927">
    <property type="entry name" value="SpoVD_pbp"/>
</dbReference>
<dbReference type="PANTHER" id="PTHR30627:SF1">
    <property type="entry name" value="PEPTIDOGLYCAN D,D-TRANSPEPTIDASE FTSI"/>
    <property type="match status" value="1"/>
</dbReference>
<dbReference type="STRING" id="574375.AZF08_01090"/>
<evidence type="ECO:0000256" key="4">
    <source>
        <dbReference type="ARBA" id="ARBA00012448"/>
    </source>
</evidence>
<dbReference type="SUPFAM" id="SSF56601">
    <property type="entry name" value="beta-lactamase/transpeptidase-like"/>
    <property type="match status" value="1"/>
</dbReference>
<feature type="domain" description="PASTA" evidence="8">
    <location>
        <begin position="580"/>
        <end position="638"/>
    </location>
</feature>
<dbReference type="PROSITE" id="PS51178">
    <property type="entry name" value="PASTA"/>
    <property type="match status" value="1"/>
</dbReference>
<dbReference type="eggNOG" id="COG0768">
    <property type="taxonomic scope" value="Bacteria"/>
</dbReference>
<reference evidence="9 10" key="1">
    <citation type="submission" date="2014-06" db="EMBL/GenBank/DDBJ databases">
        <title>Draft genome sequence of Bacillus gaemokensis JCM 15801 (MCCC 1A00707).</title>
        <authorList>
            <person name="Lai Q."/>
            <person name="Liu Y."/>
            <person name="Shao Z."/>
        </authorList>
    </citation>
    <scope>NUCLEOTIDE SEQUENCE [LARGE SCALE GENOMIC DNA]</scope>
    <source>
        <strain evidence="9 10">JCM 15801</strain>
    </source>
</reference>
<evidence type="ECO:0000313" key="9">
    <source>
        <dbReference type="EMBL" id="KEK25844.1"/>
    </source>
</evidence>
<dbReference type="Proteomes" id="UP000027778">
    <property type="component" value="Unassembled WGS sequence"/>
</dbReference>
<dbReference type="Pfam" id="PF03717">
    <property type="entry name" value="PBP_dimer"/>
    <property type="match status" value="1"/>
</dbReference>
<dbReference type="FunFam" id="3.30.10.20:FF:000001">
    <property type="entry name" value="Stage V sporulation protein D"/>
    <property type="match status" value="1"/>
</dbReference>
<dbReference type="Pfam" id="PF00905">
    <property type="entry name" value="Transpeptidase"/>
    <property type="match status" value="1"/>
</dbReference>
<evidence type="ECO:0000313" key="10">
    <source>
        <dbReference type="Proteomes" id="UP000027778"/>
    </source>
</evidence>
<dbReference type="FunFam" id="3.90.1310.10:FF:000005">
    <property type="entry name" value="Stage V sporulation protein D"/>
    <property type="match status" value="1"/>
</dbReference>
<comment type="similarity">
    <text evidence="3">Belongs to the transpeptidase family.</text>
</comment>
<dbReference type="GO" id="GO:0071555">
    <property type="term" value="P:cell wall organization"/>
    <property type="evidence" value="ECO:0007669"/>
    <property type="project" value="TreeGrafter"/>
</dbReference>
<keyword evidence="7" id="KW-1133">Transmembrane helix</keyword>
<dbReference type="GO" id="GO:0008658">
    <property type="term" value="F:penicillin binding"/>
    <property type="evidence" value="ECO:0007669"/>
    <property type="project" value="InterPro"/>
</dbReference>
<dbReference type="Gene3D" id="3.40.710.10">
    <property type="entry name" value="DD-peptidase/beta-lactamase superfamily"/>
    <property type="match status" value="1"/>
</dbReference>
<dbReference type="InterPro" id="IPR001460">
    <property type="entry name" value="PCN-bd_Tpept"/>
</dbReference>
<evidence type="ECO:0000256" key="7">
    <source>
        <dbReference type="SAM" id="Phobius"/>
    </source>
</evidence>
<name>A0A073KEZ9_9BACI</name>
<dbReference type="PANTHER" id="PTHR30627">
    <property type="entry name" value="PEPTIDOGLYCAN D,D-TRANSPEPTIDASE"/>
    <property type="match status" value="1"/>
</dbReference>
<dbReference type="InterPro" id="IPR005543">
    <property type="entry name" value="PASTA_dom"/>
</dbReference>
<evidence type="ECO:0000256" key="6">
    <source>
        <dbReference type="ARBA" id="ARBA00034000"/>
    </source>
</evidence>
<comment type="catalytic activity">
    <reaction evidence="6">
        <text>Preferential cleavage: (Ac)2-L-Lys-D-Ala-|-D-Ala. Also transpeptidation of peptidyl-alanyl moieties that are N-acyl substituents of D-alanine.</text>
        <dbReference type="EC" id="3.4.16.4"/>
    </reaction>
</comment>
<comment type="subcellular location">
    <subcellularLocation>
        <location evidence="1">Membrane</location>
    </subcellularLocation>
</comment>
<dbReference type="Pfam" id="PF03793">
    <property type="entry name" value="PASTA"/>
    <property type="match status" value="1"/>
</dbReference>
<proteinExistence type="inferred from homology"/>
<dbReference type="Gene3D" id="3.30.10.20">
    <property type="match status" value="1"/>
</dbReference>
<dbReference type="InterPro" id="IPR036138">
    <property type="entry name" value="PBP_dimer_sf"/>
</dbReference>
<dbReference type="UniPathway" id="UPA00219"/>
<organism evidence="9 10">
    <name type="scientific">Bacillus gaemokensis</name>
    <dbReference type="NCBI Taxonomy" id="574375"/>
    <lineage>
        <taxon>Bacteria</taxon>
        <taxon>Bacillati</taxon>
        <taxon>Bacillota</taxon>
        <taxon>Bacilli</taxon>
        <taxon>Bacillales</taxon>
        <taxon>Bacillaceae</taxon>
        <taxon>Bacillus</taxon>
        <taxon>Bacillus cereus group</taxon>
    </lineage>
</organism>
<protein>
    <recommendedName>
        <fullName evidence="4">serine-type D-Ala-D-Ala carboxypeptidase</fullName>
        <ecNumber evidence="4">3.4.16.4</ecNumber>
    </recommendedName>
</protein>
<feature type="transmembrane region" description="Helical" evidence="7">
    <location>
        <begin position="12"/>
        <end position="32"/>
    </location>
</feature>
<keyword evidence="5 7" id="KW-0472">Membrane</keyword>
<evidence type="ECO:0000259" key="8">
    <source>
        <dbReference type="PROSITE" id="PS51178"/>
    </source>
</evidence>
<keyword evidence="10" id="KW-1185">Reference proteome</keyword>
<dbReference type="CDD" id="cd06573">
    <property type="entry name" value="PASTA"/>
    <property type="match status" value="1"/>
</dbReference>
<dbReference type="Gene3D" id="3.90.1310.10">
    <property type="entry name" value="Penicillin-binding protein 2a (Domain 2)"/>
    <property type="match status" value="1"/>
</dbReference>
<comment type="pathway">
    <text evidence="2">Cell wall biogenesis; peptidoglycan biosynthesis.</text>
</comment>
<gene>
    <name evidence="9" type="ORF">BAGA_00995</name>
</gene>
<dbReference type="Gene3D" id="3.30.450.330">
    <property type="match status" value="1"/>
</dbReference>
<dbReference type="RefSeq" id="WP_033672188.1">
    <property type="nucleotide sequence ID" value="NZ_JOTM01000001.1"/>
</dbReference>
<dbReference type="InterPro" id="IPR012338">
    <property type="entry name" value="Beta-lactam/transpept-like"/>
</dbReference>
<keyword evidence="7" id="KW-0812">Transmembrane</keyword>
<evidence type="ECO:0000256" key="5">
    <source>
        <dbReference type="ARBA" id="ARBA00023136"/>
    </source>
</evidence>
<dbReference type="FunFam" id="3.40.710.10:FF:000017">
    <property type="entry name" value="Stage V sporulation protein D"/>
    <property type="match status" value="1"/>
</dbReference>
<evidence type="ECO:0000256" key="1">
    <source>
        <dbReference type="ARBA" id="ARBA00004370"/>
    </source>
</evidence>
<comment type="caution">
    <text evidence="9">The sequence shown here is derived from an EMBL/GenBank/DDBJ whole genome shotgun (WGS) entry which is preliminary data.</text>
</comment>
<sequence>MRVSNVTVRKRLIFILVSGILIFTIIDIRLGYVQFFLGNMLTDRAKDSWSRNITFEPERGKILDRNGVELATNKSAPTVFVVPRQIEKPAETAEKLAAVLGVEKEEIYKRVTKKESIVRLDKGGRKISHDKAKEVRTLSLKGVYIAEDSIRYYPFGKYLSHVLGFAGSDNQGLMGLEAYYDKELNGDKGHIRFFADAKGQRMPNVGDDFKKPEAGLDLKLTIDSRINTIMERELNIADSTYNPDGMIAIAMNPKNGEILGMSSRPSFDPADFQSVSPEVFNRNLPVWSTYEPGSTFKIITLAAALNEKLVDLEKDTFYDDGAAEVDGARLRCWKAGGHGSQTFLEVVQNSCNPGFVELGERLGKEKLFEYIHDFGFGQKTGIDLQGEGKGILFDLKKVGPVEQATTAFGQGVSVTPIQQVAAVAAAVNGGTLYQPYIAKEFVDPSNNQVVRKKTPVEKRNVISKETSEKVRYALENVVAKGSGKKAYIDGYRVGGKTGTAQKVKDGKYLDNNYIVSFIGFAPADDPQIVVYVAVDNPKGITQFGGVVTAPIVGNILRDVLPVMGVEPRKEQVEKEYKWGDTPTIEVPDLIGMKKKDLQTQLVDLQLDVSGEGEKVIKQSPEAGAKVKEGSKIRIYFGN</sequence>
<dbReference type="GO" id="GO:0009002">
    <property type="term" value="F:serine-type D-Ala-D-Ala carboxypeptidase activity"/>
    <property type="evidence" value="ECO:0007669"/>
    <property type="project" value="UniProtKB-EC"/>
</dbReference>
<evidence type="ECO:0000256" key="3">
    <source>
        <dbReference type="ARBA" id="ARBA00007171"/>
    </source>
</evidence>
<dbReference type="EMBL" id="JOTM01000001">
    <property type="protein sequence ID" value="KEK25844.1"/>
    <property type="molecule type" value="Genomic_DNA"/>
</dbReference>
<evidence type="ECO:0000256" key="2">
    <source>
        <dbReference type="ARBA" id="ARBA00004752"/>
    </source>
</evidence>
<dbReference type="InterPro" id="IPR005311">
    <property type="entry name" value="PBP_dimer"/>
</dbReference>
<dbReference type="GO" id="GO:0009252">
    <property type="term" value="P:peptidoglycan biosynthetic process"/>
    <property type="evidence" value="ECO:0007669"/>
    <property type="project" value="UniProtKB-UniPathway"/>
</dbReference>
<dbReference type="NCBIfam" id="TIGR02214">
    <property type="entry name" value="spoVD_pbp"/>
    <property type="match status" value="1"/>
</dbReference>
<dbReference type="SUPFAM" id="SSF54184">
    <property type="entry name" value="Penicillin-binding protein 2x (pbp-2x), c-terminal domain"/>
    <property type="match status" value="1"/>
</dbReference>
<dbReference type="SMART" id="SM00740">
    <property type="entry name" value="PASTA"/>
    <property type="match status" value="1"/>
</dbReference>
<dbReference type="EC" id="3.4.16.4" evidence="4"/>
<dbReference type="GO" id="GO:0005886">
    <property type="term" value="C:plasma membrane"/>
    <property type="evidence" value="ECO:0007669"/>
    <property type="project" value="TreeGrafter"/>
</dbReference>
<dbReference type="AlphaFoldDB" id="A0A073KEZ9"/>
<dbReference type="InterPro" id="IPR050515">
    <property type="entry name" value="Beta-lactam/transpept"/>
</dbReference>
<dbReference type="SUPFAM" id="SSF56519">
    <property type="entry name" value="Penicillin binding protein dimerisation domain"/>
    <property type="match status" value="1"/>
</dbReference>